<evidence type="ECO:0000256" key="1">
    <source>
        <dbReference type="ARBA" id="ARBA00003926"/>
    </source>
</evidence>
<dbReference type="GO" id="GO:0005886">
    <property type="term" value="C:plasma membrane"/>
    <property type="evidence" value="ECO:0007669"/>
    <property type="project" value="UniProtKB-SubCell"/>
</dbReference>
<dbReference type="NCBIfam" id="TIGR00437">
    <property type="entry name" value="feoB"/>
    <property type="match status" value="1"/>
</dbReference>
<dbReference type="InterPro" id="IPR030389">
    <property type="entry name" value="G_FEOB_dom"/>
</dbReference>
<feature type="binding site" evidence="16">
    <location>
        <position position="27"/>
    </location>
    <ligand>
        <name>Mg(2+)</name>
        <dbReference type="ChEBI" id="CHEBI:18420"/>
        <label>2</label>
    </ligand>
</feature>
<feature type="transmembrane region" description="Helical" evidence="17">
    <location>
        <begin position="289"/>
        <end position="308"/>
    </location>
</feature>
<dbReference type="NCBIfam" id="NF007105">
    <property type="entry name" value="PRK09554.1"/>
    <property type="match status" value="1"/>
</dbReference>
<evidence type="ECO:0000313" key="19">
    <source>
        <dbReference type="EMBL" id="XCM40155.1"/>
    </source>
</evidence>
<dbReference type="Pfam" id="PF17910">
    <property type="entry name" value="FeoB_Cyto"/>
    <property type="match status" value="1"/>
</dbReference>
<dbReference type="InterPro" id="IPR050860">
    <property type="entry name" value="FeoB_GTPase"/>
</dbReference>
<keyword evidence="8 15" id="KW-0547">Nucleotide-binding</keyword>
<evidence type="ECO:0000256" key="14">
    <source>
        <dbReference type="NCBIfam" id="TIGR00437"/>
    </source>
</evidence>
<feature type="binding site" evidence="15">
    <location>
        <begin position="123"/>
        <end position="126"/>
    </location>
    <ligand>
        <name>GTP</name>
        <dbReference type="ChEBI" id="CHEBI:37565"/>
        <label>1</label>
    </ligand>
</feature>
<dbReference type="FunFam" id="3.40.50.300:FF:000426">
    <property type="entry name" value="Ferrous iron transport protein B"/>
    <property type="match status" value="1"/>
</dbReference>
<feature type="binding site" evidence="16">
    <location>
        <position position="28"/>
    </location>
    <ligand>
        <name>Mg(2+)</name>
        <dbReference type="ChEBI" id="CHEBI:18420"/>
        <label>2</label>
    </ligand>
</feature>
<evidence type="ECO:0000256" key="16">
    <source>
        <dbReference type="PIRSR" id="PIRSR603373-2"/>
    </source>
</evidence>
<dbReference type="InterPro" id="IPR006073">
    <property type="entry name" value="GTP-bd"/>
</dbReference>
<evidence type="ECO:0000256" key="9">
    <source>
        <dbReference type="ARBA" id="ARBA00022989"/>
    </source>
</evidence>
<dbReference type="InterPro" id="IPR041069">
    <property type="entry name" value="FeoB_Cyto"/>
</dbReference>
<keyword evidence="4" id="KW-1003">Cell membrane</keyword>
<evidence type="ECO:0000256" key="8">
    <source>
        <dbReference type="ARBA" id="ARBA00022741"/>
    </source>
</evidence>
<feature type="binding site" evidence="16">
    <location>
        <position position="25"/>
    </location>
    <ligand>
        <name>Mg(2+)</name>
        <dbReference type="ChEBI" id="CHEBI:18420"/>
        <label>2</label>
    </ligand>
</feature>
<feature type="transmembrane region" description="Helical" evidence="17">
    <location>
        <begin position="464"/>
        <end position="483"/>
    </location>
</feature>
<dbReference type="InterPro" id="IPR027417">
    <property type="entry name" value="P-loop_NTPase"/>
</dbReference>
<evidence type="ECO:0000256" key="3">
    <source>
        <dbReference type="ARBA" id="ARBA00022448"/>
    </source>
</evidence>
<dbReference type="Pfam" id="PF07670">
    <property type="entry name" value="Gate"/>
    <property type="match status" value="2"/>
</dbReference>
<feature type="binding site" evidence="15">
    <location>
        <begin position="38"/>
        <end position="42"/>
    </location>
    <ligand>
        <name>GTP</name>
        <dbReference type="ChEBI" id="CHEBI:37565"/>
        <label>1</label>
    </ligand>
</feature>
<organism evidence="19">
    <name type="scientific">Planktothricoides raciborskii GIHE-MW2</name>
    <dbReference type="NCBI Taxonomy" id="2792601"/>
    <lineage>
        <taxon>Bacteria</taxon>
        <taxon>Bacillati</taxon>
        <taxon>Cyanobacteriota</taxon>
        <taxon>Cyanophyceae</taxon>
        <taxon>Oscillatoriophycideae</taxon>
        <taxon>Oscillatoriales</taxon>
        <taxon>Oscillatoriaceae</taxon>
        <taxon>Planktothricoides</taxon>
    </lineage>
</organism>
<evidence type="ECO:0000256" key="2">
    <source>
        <dbReference type="ARBA" id="ARBA00004429"/>
    </source>
</evidence>
<sequence length="784" mass="85380">MQGTQTAIIGIVGNPNCGKTCLFNALTGANQRVGNWPGVTVERKEGEYVYNGTKITLVDLPGVYSLDAEDGETGLDELVARDYLLSAEANLIVNIIDASNLERNLYLTTQIMEMGVPIILALNMMDLARDQGLRIDVDALADRLGCPVIPISAIRKEGLPQLLEAMSQGLQQPPRPKSYVAYPPVMEEAIAAVVALLQEKNPDAAIDRRWKAVQLLEYEDRVAPEIQSPELDRIVVKHRRKIHQVLSEDIDIIVADSRYGSIHKLLQGAAEREGEVSVKLSDKIDRILLNRWLGIPIFAFIMYLMFLISINLSSVFIDFFDILAQTIFVDGFGHLLRTVGTPEWLVVLLADGAGGGVQTVATFIPVIGLMFLCLSFLEDSGYMARAAFMMDRLMRMIGLPGKSFVAMIVGFGCNVPALMSTRTLEHPRDRLMSIVMTPFMSCTARLPVYAIFAAAFFPIGGQNVVFGLYLIGILAAVFTGLVLKNTLLPGKPTPFVMELPTYHLPSVKSMLLRTWDRLQGFIIRAGQVILLMVMVLGLLNSVGTDGSFGNQSNSKSVLVATSQAITPILRPMGIQQDNWPATVGIFTGIFAKEATVGTLDSMYSQLAQTSQTSQTSESGLLEETRFLSRIGEAFATIPANLATIPEALLDPLGLSAVDDASGENTANAASGLGRGAFGQMAMRFQTSAAAFAYMLFILLYCPCVAAVATVYRETNLGWTMFVIGWTTGLAYWSATLFYQVATFAQHPISSLAWILGLLTAMGGTFLVMKNVRSRSSATSRSQNN</sequence>
<evidence type="ECO:0000256" key="13">
    <source>
        <dbReference type="ARBA" id="ARBA00023136"/>
    </source>
</evidence>
<dbReference type="InterPro" id="IPR011640">
    <property type="entry name" value="Fe2_transport_prot_B_C"/>
</dbReference>
<comment type="function">
    <text evidence="1 17">Probable transporter of a GTP-driven Fe(2+) uptake system.</text>
</comment>
<keyword evidence="13 17" id="KW-0472">Membrane</keyword>
<evidence type="ECO:0000256" key="6">
    <source>
        <dbReference type="ARBA" id="ARBA00022519"/>
    </source>
</evidence>
<feature type="transmembrane region" description="Helical" evidence="17">
    <location>
        <begin position="521"/>
        <end position="539"/>
    </location>
</feature>
<dbReference type="PROSITE" id="PS51711">
    <property type="entry name" value="G_FEOB"/>
    <property type="match status" value="1"/>
</dbReference>
<dbReference type="GO" id="GO:0005525">
    <property type="term" value="F:GTP binding"/>
    <property type="evidence" value="ECO:0007669"/>
    <property type="project" value="UniProtKB-KW"/>
</dbReference>
<dbReference type="InterPro" id="IPR003373">
    <property type="entry name" value="Fe2_transport_prot-B"/>
</dbReference>
<keyword evidence="7 17" id="KW-0812">Transmembrane</keyword>
<dbReference type="NCBIfam" id="TIGR00231">
    <property type="entry name" value="small_GTP"/>
    <property type="match status" value="1"/>
</dbReference>
<evidence type="ECO:0000256" key="12">
    <source>
        <dbReference type="ARBA" id="ARBA00023134"/>
    </source>
</evidence>
<evidence type="ECO:0000256" key="15">
    <source>
        <dbReference type="PIRSR" id="PIRSR603373-1"/>
    </source>
</evidence>
<keyword evidence="12 15" id="KW-0342">GTP-binding</keyword>
<feature type="transmembrane region" description="Helical" evidence="17">
    <location>
        <begin position="397"/>
        <end position="419"/>
    </location>
</feature>
<proteinExistence type="inferred from homology"/>
<evidence type="ECO:0000256" key="4">
    <source>
        <dbReference type="ARBA" id="ARBA00022475"/>
    </source>
</evidence>
<dbReference type="CDD" id="cd01879">
    <property type="entry name" value="FeoB"/>
    <property type="match status" value="1"/>
</dbReference>
<dbReference type="GO" id="GO:0015093">
    <property type="term" value="F:ferrous iron transmembrane transporter activity"/>
    <property type="evidence" value="ECO:0007669"/>
    <property type="project" value="UniProtKB-UniRule"/>
</dbReference>
<evidence type="ECO:0000259" key="18">
    <source>
        <dbReference type="PROSITE" id="PS51711"/>
    </source>
</evidence>
<accession>A0AAU8JLL1</accession>
<keyword evidence="3 17" id="KW-0813">Transport</keyword>
<keyword evidence="16" id="KW-0460">Magnesium</keyword>
<reference evidence="19" key="1">
    <citation type="submission" date="2024-07" db="EMBL/GenBank/DDBJ databases">
        <authorList>
            <person name="Kim Y.J."/>
            <person name="Jeong J.Y."/>
        </authorList>
    </citation>
    <scope>NUCLEOTIDE SEQUENCE</scope>
    <source>
        <strain evidence="19">GIHE-MW2</strain>
    </source>
</reference>
<feature type="transmembrane region" description="Helical" evidence="17">
    <location>
        <begin position="431"/>
        <end position="457"/>
    </location>
</feature>
<feature type="transmembrane region" description="Helical" evidence="17">
    <location>
        <begin position="750"/>
        <end position="768"/>
    </location>
</feature>
<feature type="binding site" evidence="15">
    <location>
        <begin position="59"/>
        <end position="62"/>
    </location>
    <ligand>
        <name>GTP</name>
        <dbReference type="ChEBI" id="CHEBI:37565"/>
        <label>1</label>
    </ligand>
</feature>
<keyword evidence="11" id="KW-0406">Ion transport</keyword>
<feature type="transmembrane region" description="Helical" evidence="17">
    <location>
        <begin position="356"/>
        <end position="377"/>
    </location>
</feature>
<keyword evidence="16" id="KW-0479">Metal-binding</keyword>
<evidence type="ECO:0000256" key="11">
    <source>
        <dbReference type="ARBA" id="ARBA00023065"/>
    </source>
</evidence>
<feature type="binding site" evidence="15">
    <location>
        <begin position="13"/>
        <end position="20"/>
    </location>
    <ligand>
        <name>GTP</name>
        <dbReference type="ChEBI" id="CHEBI:37565"/>
        <label>1</label>
    </ligand>
</feature>
<feature type="transmembrane region" description="Helical" evidence="17">
    <location>
        <begin position="717"/>
        <end position="738"/>
    </location>
</feature>
<evidence type="ECO:0000256" key="10">
    <source>
        <dbReference type="ARBA" id="ARBA00023004"/>
    </source>
</evidence>
<dbReference type="AlphaFoldDB" id="A0AAU8JLL1"/>
<evidence type="ECO:0000256" key="7">
    <source>
        <dbReference type="ARBA" id="ARBA00022692"/>
    </source>
</evidence>
<dbReference type="Gene3D" id="1.10.287.1770">
    <property type="match status" value="1"/>
</dbReference>
<dbReference type="PRINTS" id="PR00326">
    <property type="entry name" value="GTP1OBG"/>
</dbReference>
<evidence type="ECO:0000256" key="17">
    <source>
        <dbReference type="RuleBase" id="RU362098"/>
    </source>
</evidence>
<dbReference type="Gene3D" id="3.40.50.300">
    <property type="entry name" value="P-loop containing nucleotide triphosphate hydrolases"/>
    <property type="match status" value="1"/>
</dbReference>
<comment type="similarity">
    <text evidence="17">Belongs to the TRAFAC class TrmE-Era-EngA-EngB-Septin-like GTPase superfamily. FeoB GTPase (TC 9.A.8) family.</text>
</comment>
<dbReference type="PANTHER" id="PTHR43185">
    <property type="entry name" value="FERROUS IRON TRANSPORT PROTEIN B"/>
    <property type="match status" value="1"/>
</dbReference>
<dbReference type="Pfam" id="PF07664">
    <property type="entry name" value="FeoB_C"/>
    <property type="match status" value="1"/>
</dbReference>
<feature type="transmembrane region" description="Helical" evidence="17">
    <location>
        <begin position="690"/>
        <end position="711"/>
    </location>
</feature>
<protein>
    <recommendedName>
        <fullName evidence="14 17">Ferrous iron transport protein B</fullName>
    </recommendedName>
</protein>
<feature type="binding site" evidence="16">
    <location>
        <position position="24"/>
    </location>
    <ligand>
        <name>Mg(2+)</name>
        <dbReference type="ChEBI" id="CHEBI:18420"/>
        <label>2</label>
    </ligand>
</feature>
<comment type="subcellular location">
    <subcellularLocation>
        <location evidence="2 17">Cell inner membrane</location>
        <topology evidence="2 17">Multi-pass membrane protein</topology>
    </subcellularLocation>
</comment>
<dbReference type="InterPro" id="IPR005225">
    <property type="entry name" value="Small_GTP-bd"/>
</dbReference>
<evidence type="ECO:0000256" key="5">
    <source>
        <dbReference type="ARBA" id="ARBA00022496"/>
    </source>
</evidence>
<dbReference type="EMBL" id="CP159837">
    <property type="protein sequence ID" value="XCM40155.1"/>
    <property type="molecule type" value="Genomic_DNA"/>
</dbReference>
<dbReference type="SUPFAM" id="SSF52540">
    <property type="entry name" value="P-loop containing nucleoside triphosphate hydrolases"/>
    <property type="match status" value="1"/>
</dbReference>
<gene>
    <name evidence="19" type="primary">feoB</name>
    <name evidence="19" type="ORF">ABWT76_002900</name>
</gene>
<feature type="domain" description="FeoB-type G" evidence="18">
    <location>
        <begin position="6"/>
        <end position="172"/>
    </location>
</feature>
<keyword evidence="5 17" id="KW-0410">Iron transport</keyword>
<dbReference type="GO" id="GO:0046872">
    <property type="term" value="F:metal ion binding"/>
    <property type="evidence" value="ECO:0007669"/>
    <property type="project" value="UniProtKB-KW"/>
</dbReference>
<name>A0AAU8JLL1_9CYAN</name>
<dbReference type="InterPro" id="IPR011642">
    <property type="entry name" value="Gate_dom"/>
</dbReference>
<keyword evidence="6" id="KW-0997">Cell inner membrane</keyword>
<keyword evidence="10 17" id="KW-0408">Iron</keyword>
<dbReference type="PANTHER" id="PTHR43185:SF1">
    <property type="entry name" value="FE(2+) TRANSPORTER FEOB"/>
    <property type="match status" value="1"/>
</dbReference>
<dbReference type="Pfam" id="PF02421">
    <property type="entry name" value="FeoB_N"/>
    <property type="match status" value="1"/>
</dbReference>
<keyword evidence="9 17" id="KW-1133">Transmembrane helix</keyword>